<evidence type="ECO:0000313" key="2">
    <source>
        <dbReference type="Proteomes" id="UP000019678"/>
    </source>
</evidence>
<comment type="caution">
    <text evidence="1">The sequence shown here is derived from an EMBL/GenBank/DDBJ whole genome shotgun (WGS) entry which is preliminary data.</text>
</comment>
<organism evidence="1 2">
    <name type="scientific">Chondromyces apiculatus DSM 436</name>
    <dbReference type="NCBI Taxonomy" id="1192034"/>
    <lineage>
        <taxon>Bacteria</taxon>
        <taxon>Pseudomonadati</taxon>
        <taxon>Myxococcota</taxon>
        <taxon>Polyangia</taxon>
        <taxon>Polyangiales</taxon>
        <taxon>Polyangiaceae</taxon>
        <taxon>Chondromyces</taxon>
    </lineage>
</organism>
<dbReference type="EMBL" id="ASRX01000008">
    <property type="protein sequence ID" value="EYF07667.1"/>
    <property type="molecule type" value="Genomic_DNA"/>
</dbReference>
<gene>
    <name evidence="1" type="ORF">CAP_8168</name>
</gene>
<dbReference type="AlphaFoldDB" id="A0A017TFG8"/>
<keyword evidence="2" id="KW-1185">Reference proteome</keyword>
<dbReference type="Proteomes" id="UP000019678">
    <property type="component" value="Unassembled WGS sequence"/>
</dbReference>
<proteinExistence type="predicted"/>
<dbReference type="OrthoDB" id="9814057at2"/>
<evidence type="ECO:0000313" key="1">
    <source>
        <dbReference type="EMBL" id="EYF07667.1"/>
    </source>
</evidence>
<accession>A0A017TFG8</accession>
<dbReference type="STRING" id="1192034.CAP_8168"/>
<dbReference type="RefSeq" id="WP_052374276.1">
    <property type="nucleotide sequence ID" value="NZ_ASRX01000008.1"/>
</dbReference>
<protein>
    <submittedName>
        <fullName evidence="1">Uncharacterized protein</fullName>
    </submittedName>
</protein>
<reference evidence="1 2" key="1">
    <citation type="submission" date="2013-05" db="EMBL/GenBank/DDBJ databases">
        <title>Genome assembly of Chondromyces apiculatus DSM 436.</title>
        <authorList>
            <person name="Sharma G."/>
            <person name="Khatri I."/>
            <person name="Kaur C."/>
            <person name="Mayilraj S."/>
            <person name="Subramanian S."/>
        </authorList>
    </citation>
    <scope>NUCLEOTIDE SEQUENCE [LARGE SCALE GENOMIC DNA]</scope>
    <source>
        <strain evidence="1 2">DSM 436</strain>
    </source>
</reference>
<sequence>MKRLLHIADPCHEHWDAMTGTERQRHCEGCGKQVHALSQMTLGEVEQLLASAPPGICVRVEHDEAGRVRFRSEPHDPRDPPKRAPALLRARALRVSLKPTRPSPSLVDPR</sequence>
<name>A0A017TFG8_9BACT</name>